<evidence type="ECO:0000313" key="4">
    <source>
        <dbReference type="Proteomes" id="UP000605848"/>
    </source>
</evidence>
<keyword evidence="1" id="KW-0597">Phosphoprotein</keyword>
<evidence type="ECO:0000313" key="3">
    <source>
        <dbReference type="EMBL" id="MBL0405631.1"/>
    </source>
</evidence>
<reference evidence="3" key="1">
    <citation type="submission" date="2021-01" db="EMBL/GenBank/DDBJ databases">
        <title>Microvirga sp.</title>
        <authorList>
            <person name="Kim M.K."/>
        </authorList>
    </citation>
    <scope>NUCLEOTIDE SEQUENCE</scope>
    <source>
        <strain evidence="3">5420S-16</strain>
    </source>
</reference>
<protein>
    <submittedName>
        <fullName evidence="3">Response regulator</fullName>
    </submittedName>
</protein>
<dbReference type="Pfam" id="PF00072">
    <property type="entry name" value="Response_reg"/>
    <property type="match status" value="1"/>
</dbReference>
<sequence>MPEHSQSPCRVLLVEDDAIVAMSLQDDMEEADYTVAGPFDTGAGAMVWLENETPDLAILDTRLKDGTCKAQAEELARRGVGFSGPAIGRTNRSFESLWTLSG</sequence>
<evidence type="ECO:0000259" key="2">
    <source>
        <dbReference type="PROSITE" id="PS50110"/>
    </source>
</evidence>
<evidence type="ECO:0000256" key="1">
    <source>
        <dbReference type="PROSITE-ProRule" id="PRU00169"/>
    </source>
</evidence>
<dbReference type="PROSITE" id="PS50110">
    <property type="entry name" value="RESPONSE_REGULATORY"/>
    <property type="match status" value="1"/>
</dbReference>
<dbReference type="InterPro" id="IPR001789">
    <property type="entry name" value="Sig_transdc_resp-reg_receiver"/>
</dbReference>
<dbReference type="RefSeq" id="WP_202061770.1">
    <property type="nucleotide sequence ID" value="NZ_JAEQMY010000025.1"/>
</dbReference>
<dbReference type="SUPFAM" id="SSF52172">
    <property type="entry name" value="CheY-like"/>
    <property type="match status" value="1"/>
</dbReference>
<organism evidence="3 4">
    <name type="scientific">Microvirga aerilata</name>
    <dbReference type="NCBI Taxonomy" id="670292"/>
    <lineage>
        <taxon>Bacteria</taxon>
        <taxon>Pseudomonadati</taxon>
        <taxon>Pseudomonadota</taxon>
        <taxon>Alphaproteobacteria</taxon>
        <taxon>Hyphomicrobiales</taxon>
        <taxon>Methylobacteriaceae</taxon>
        <taxon>Microvirga</taxon>
    </lineage>
</organism>
<name>A0A937D0A2_9HYPH</name>
<feature type="domain" description="Response regulatory" evidence="2">
    <location>
        <begin position="10"/>
        <end position="102"/>
    </location>
</feature>
<proteinExistence type="predicted"/>
<dbReference type="GO" id="GO:0000160">
    <property type="term" value="P:phosphorelay signal transduction system"/>
    <property type="evidence" value="ECO:0007669"/>
    <property type="project" value="InterPro"/>
</dbReference>
<dbReference type="EMBL" id="JAEQMY010000025">
    <property type="protein sequence ID" value="MBL0405631.1"/>
    <property type="molecule type" value="Genomic_DNA"/>
</dbReference>
<accession>A0A937D0A2</accession>
<dbReference type="AlphaFoldDB" id="A0A937D0A2"/>
<dbReference type="Proteomes" id="UP000605848">
    <property type="component" value="Unassembled WGS sequence"/>
</dbReference>
<dbReference type="Gene3D" id="3.40.50.2300">
    <property type="match status" value="1"/>
</dbReference>
<feature type="modified residue" description="4-aspartylphosphate" evidence="1">
    <location>
        <position position="60"/>
    </location>
</feature>
<keyword evidence="4" id="KW-1185">Reference proteome</keyword>
<comment type="caution">
    <text evidence="3">The sequence shown here is derived from an EMBL/GenBank/DDBJ whole genome shotgun (WGS) entry which is preliminary data.</text>
</comment>
<dbReference type="InterPro" id="IPR011006">
    <property type="entry name" value="CheY-like_superfamily"/>
</dbReference>
<gene>
    <name evidence="3" type="ORF">JKG68_16815</name>
</gene>